<dbReference type="Gene3D" id="3.40.50.1820">
    <property type="entry name" value="alpha/beta hydrolase"/>
    <property type="match status" value="2"/>
</dbReference>
<proteinExistence type="inferred from homology"/>
<name>A0A7J7MKB5_9MAGN</name>
<reference evidence="6 7" key="1">
    <citation type="journal article" date="2020" name="IScience">
        <title>Genome Sequencing of the Endangered Kingdonia uniflora (Circaeasteraceae, Ranunculales) Reveals Potential Mechanisms of Evolutionary Specialization.</title>
        <authorList>
            <person name="Sun Y."/>
            <person name="Deng T."/>
            <person name="Zhang A."/>
            <person name="Moore M.J."/>
            <person name="Landis J.B."/>
            <person name="Lin N."/>
            <person name="Zhang H."/>
            <person name="Zhang X."/>
            <person name="Huang J."/>
            <person name="Zhang X."/>
            <person name="Sun H."/>
            <person name="Wang H."/>
        </authorList>
    </citation>
    <scope>NUCLEOTIDE SEQUENCE [LARGE SCALE GENOMIC DNA]</scope>
    <source>
        <strain evidence="6">TB1705</strain>
        <tissue evidence="6">Leaf</tissue>
    </source>
</reference>
<keyword evidence="2" id="KW-0121">Carboxypeptidase</keyword>
<keyword evidence="5" id="KW-0325">Glycoprotein</keyword>
<dbReference type="Proteomes" id="UP000541444">
    <property type="component" value="Unassembled WGS sequence"/>
</dbReference>
<comment type="caution">
    <text evidence="6">The sequence shown here is derived from an EMBL/GenBank/DDBJ whole genome shotgun (WGS) entry which is preliminary data.</text>
</comment>
<keyword evidence="3" id="KW-0645">Protease</keyword>
<dbReference type="GO" id="GO:0004185">
    <property type="term" value="F:serine-type carboxypeptidase activity"/>
    <property type="evidence" value="ECO:0007669"/>
    <property type="project" value="InterPro"/>
</dbReference>
<evidence type="ECO:0008006" key="8">
    <source>
        <dbReference type="Google" id="ProtNLM"/>
    </source>
</evidence>
<comment type="similarity">
    <text evidence="1">Belongs to the peptidase S10 family.</text>
</comment>
<evidence type="ECO:0000313" key="6">
    <source>
        <dbReference type="EMBL" id="KAF6155321.1"/>
    </source>
</evidence>
<dbReference type="GO" id="GO:0005773">
    <property type="term" value="C:vacuole"/>
    <property type="evidence" value="ECO:0007669"/>
    <property type="project" value="TreeGrafter"/>
</dbReference>
<dbReference type="Pfam" id="PF00450">
    <property type="entry name" value="Peptidase_S10"/>
    <property type="match status" value="3"/>
</dbReference>
<accession>A0A7J7MKB5</accession>
<organism evidence="6 7">
    <name type="scientific">Kingdonia uniflora</name>
    <dbReference type="NCBI Taxonomy" id="39325"/>
    <lineage>
        <taxon>Eukaryota</taxon>
        <taxon>Viridiplantae</taxon>
        <taxon>Streptophyta</taxon>
        <taxon>Embryophyta</taxon>
        <taxon>Tracheophyta</taxon>
        <taxon>Spermatophyta</taxon>
        <taxon>Magnoliopsida</taxon>
        <taxon>Ranunculales</taxon>
        <taxon>Circaeasteraceae</taxon>
        <taxon>Kingdonia</taxon>
    </lineage>
</organism>
<keyword evidence="4" id="KW-0378">Hydrolase</keyword>
<sequence>MTIILIYTHDGYEVICIFTLHAINLLYVDQSTGTGFSFSSDNRHLRHNEDRVSNDLYDFLQRFVIGNGLTDLVIWCKAYSDYALEMGIIQQSEYKNVNKMLPACELATKLYLFIYAGEYDLICNCLGNSRWVHAMEWSGHKQFVGSPTVPFVVDGAKAGQMKSYGSLSFLKVSPSIHLKLRFSNSNMTTNHITNTDFYDNKQVHDAGHMVPMDQPKATLEMLKRWTKGKLVENTGTEDVVTDM</sequence>
<evidence type="ECO:0000256" key="2">
    <source>
        <dbReference type="ARBA" id="ARBA00022645"/>
    </source>
</evidence>
<dbReference type="InterPro" id="IPR029058">
    <property type="entry name" value="AB_hydrolase_fold"/>
</dbReference>
<dbReference type="SUPFAM" id="SSF53474">
    <property type="entry name" value="alpha/beta-Hydrolases"/>
    <property type="match status" value="2"/>
</dbReference>
<dbReference type="PANTHER" id="PTHR11802">
    <property type="entry name" value="SERINE PROTEASE FAMILY S10 SERINE CARBOXYPEPTIDASE"/>
    <property type="match status" value="1"/>
</dbReference>
<dbReference type="InterPro" id="IPR001563">
    <property type="entry name" value="Peptidase_S10"/>
</dbReference>
<gene>
    <name evidence="6" type="ORF">GIB67_019847</name>
</gene>
<evidence type="ECO:0000256" key="5">
    <source>
        <dbReference type="ARBA" id="ARBA00023180"/>
    </source>
</evidence>
<evidence type="ECO:0000256" key="3">
    <source>
        <dbReference type="ARBA" id="ARBA00022670"/>
    </source>
</evidence>
<dbReference type="GO" id="GO:0006508">
    <property type="term" value="P:proteolysis"/>
    <property type="evidence" value="ECO:0007669"/>
    <property type="project" value="UniProtKB-KW"/>
</dbReference>
<evidence type="ECO:0000256" key="1">
    <source>
        <dbReference type="ARBA" id="ARBA00009431"/>
    </source>
</evidence>
<evidence type="ECO:0000313" key="7">
    <source>
        <dbReference type="Proteomes" id="UP000541444"/>
    </source>
</evidence>
<dbReference type="EMBL" id="JACGCM010001428">
    <property type="protein sequence ID" value="KAF6155321.1"/>
    <property type="molecule type" value="Genomic_DNA"/>
</dbReference>
<dbReference type="PANTHER" id="PTHR11802:SF113">
    <property type="entry name" value="SERINE CARBOXYPEPTIDASE CTSA-4.1"/>
    <property type="match status" value="1"/>
</dbReference>
<evidence type="ECO:0000256" key="4">
    <source>
        <dbReference type="ARBA" id="ARBA00022801"/>
    </source>
</evidence>
<keyword evidence="7" id="KW-1185">Reference proteome</keyword>
<dbReference type="AlphaFoldDB" id="A0A7J7MKB5"/>
<protein>
    <recommendedName>
        <fullName evidence="8">Serine carboxypeptidase</fullName>
    </recommendedName>
</protein>
<dbReference type="OrthoDB" id="443318at2759"/>